<reference evidence="1 2" key="1">
    <citation type="submission" date="2017-01" db="EMBL/GenBank/DDBJ databases">
        <title>Novel large sulfur bacteria in the metagenomes of groundwater-fed chemosynthetic microbial mats in the Lake Huron basin.</title>
        <authorList>
            <person name="Sharrar A.M."/>
            <person name="Flood B.E."/>
            <person name="Bailey J.V."/>
            <person name="Jones D.S."/>
            <person name="Biddanda B."/>
            <person name="Ruberg S.A."/>
            <person name="Marcus D.N."/>
            <person name="Dick G.J."/>
        </authorList>
    </citation>
    <scope>NUCLEOTIDE SEQUENCE [LARGE SCALE GENOMIC DNA]</scope>
    <source>
        <strain evidence="1">A8</strain>
    </source>
</reference>
<proteinExistence type="predicted"/>
<sequence>MERMTATLIHRKRHTFADGKKMEMVIWEVLQPVLGSLHRYKYRLFYGDSQERTVGYDNGRPKGDHRHYGDHEEAYPFTNIEQLLQDFYDDIAKRRDDL</sequence>
<organism evidence="1 2">
    <name type="scientific">Thiothrix lacustris</name>
    <dbReference type="NCBI Taxonomy" id="525917"/>
    <lineage>
        <taxon>Bacteria</taxon>
        <taxon>Pseudomonadati</taxon>
        <taxon>Pseudomonadota</taxon>
        <taxon>Gammaproteobacteria</taxon>
        <taxon>Thiotrichales</taxon>
        <taxon>Thiotrichaceae</taxon>
        <taxon>Thiothrix</taxon>
    </lineage>
</organism>
<gene>
    <name evidence="1" type="ORF">BWK73_48330</name>
</gene>
<evidence type="ECO:0000313" key="2">
    <source>
        <dbReference type="Proteomes" id="UP000192491"/>
    </source>
</evidence>
<dbReference type="EMBL" id="MTEJ01000641">
    <property type="protein sequence ID" value="OQX00478.1"/>
    <property type="molecule type" value="Genomic_DNA"/>
</dbReference>
<dbReference type="InterPro" id="IPR045397">
    <property type="entry name" value="TumE-like"/>
</dbReference>
<name>A0A1Y1Q9N4_9GAMM</name>
<dbReference type="AlphaFoldDB" id="A0A1Y1Q9N4"/>
<accession>A0A1Y1Q9N4</accession>
<dbReference type="Proteomes" id="UP000192491">
    <property type="component" value="Unassembled WGS sequence"/>
</dbReference>
<dbReference type="Pfam" id="PF20126">
    <property type="entry name" value="TumE"/>
    <property type="match status" value="1"/>
</dbReference>
<evidence type="ECO:0000313" key="1">
    <source>
        <dbReference type="EMBL" id="OQX00478.1"/>
    </source>
</evidence>
<protein>
    <submittedName>
        <fullName evidence="1">Uncharacterized protein</fullName>
    </submittedName>
</protein>
<comment type="caution">
    <text evidence="1">The sequence shown here is derived from an EMBL/GenBank/DDBJ whole genome shotgun (WGS) entry which is preliminary data.</text>
</comment>